<gene>
    <name evidence="5" type="primary">rfbN</name>
    <name evidence="5" type="ORF">ELAC_0112</name>
</gene>
<reference evidence="6" key="1">
    <citation type="submission" date="2015-06" db="EMBL/GenBank/DDBJ databases">
        <authorList>
            <person name="Bertelli C."/>
        </authorList>
    </citation>
    <scope>NUCLEOTIDE SEQUENCE [LARGE SCALE GENOMIC DNA]</scope>
    <source>
        <strain evidence="6">CRIB-30</strain>
    </source>
</reference>
<dbReference type="Proteomes" id="UP000220251">
    <property type="component" value="Unassembled WGS sequence"/>
</dbReference>
<evidence type="ECO:0000256" key="2">
    <source>
        <dbReference type="ARBA" id="ARBA00022676"/>
    </source>
</evidence>
<keyword evidence="2 5" id="KW-0328">Glycosyltransferase</keyword>
<evidence type="ECO:0000313" key="5">
    <source>
        <dbReference type="EMBL" id="CRX37474.1"/>
    </source>
</evidence>
<proteinExistence type="inferred from homology"/>
<dbReference type="Gene3D" id="3.90.550.10">
    <property type="entry name" value="Spore Coat Polysaccharide Biosynthesis Protein SpsA, Chain A"/>
    <property type="match status" value="1"/>
</dbReference>
<dbReference type="PANTHER" id="PTHR43630">
    <property type="entry name" value="POLY-BETA-1,6-N-ACETYL-D-GLUCOSAMINE SYNTHASE"/>
    <property type="match status" value="1"/>
</dbReference>
<name>A0A0H5DPQ6_9BACT</name>
<evidence type="ECO:0000259" key="4">
    <source>
        <dbReference type="Pfam" id="PF00535"/>
    </source>
</evidence>
<dbReference type="Pfam" id="PF00535">
    <property type="entry name" value="Glycos_transf_2"/>
    <property type="match status" value="1"/>
</dbReference>
<dbReference type="EC" id="2.4.1.-" evidence="5"/>
<evidence type="ECO:0000256" key="3">
    <source>
        <dbReference type="ARBA" id="ARBA00022679"/>
    </source>
</evidence>
<keyword evidence="6" id="KW-1185">Reference proteome</keyword>
<dbReference type="PANTHER" id="PTHR43630:SF1">
    <property type="entry name" value="POLY-BETA-1,6-N-ACETYL-D-GLUCOSAMINE SYNTHASE"/>
    <property type="match status" value="1"/>
</dbReference>
<protein>
    <submittedName>
        <fullName evidence="5">Putative O antigen biosynthesis rhamnosyltransferase</fullName>
        <ecNumber evidence="5">2.4.1.-</ecNumber>
    </submittedName>
</protein>
<feature type="domain" description="Glycosyltransferase 2-like" evidence="4">
    <location>
        <begin position="4"/>
        <end position="168"/>
    </location>
</feature>
<evidence type="ECO:0000313" key="6">
    <source>
        <dbReference type="Proteomes" id="UP000220251"/>
    </source>
</evidence>
<accession>A0A0H5DPQ6</accession>
<dbReference type="GO" id="GO:0016757">
    <property type="term" value="F:glycosyltransferase activity"/>
    <property type="evidence" value="ECO:0007669"/>
    <property type="project" value="UniProtKB-KW"/>
</dbReference>
<dbReference type="CDD" id="cd00761">
    <property type="entry name" value="Glyco_tranf_GTA_type"/>
    <property type="match status" value="1"/>
</dbReference>
<comment type="similarity">
    <text evidence="1">Belongs to the glycosyltransferase 2 family.</text>
</comment>
<dbReference type="RefSeq" id="WP_098037327.1">
    <property type="nucleotide sequence ID" value="NZ_CWGJ01000001.1"/>
</dbReference>
<keyword evidence="3 5" id="KW-0808">Transferase</keyword>
<dbReference type="OrthoDB" id="9790005at2"/>
<organism evidence="5 6">
    <name type="scientific">Estrella lausannensis</name>
    <dbReference type="NCBI Taxonomy" id="483423"/>
    <lineage>
        <taxon>Bacteria</taxon>
        <taxon>Pseudomonadati</taxon>
        <taxon>Chlamydiota</taxon>
        <taxon>Chlamydiia</taxon>
        <taxon>Parachlamydiales</taxon>
        <taxon>Candidatus Criblamydiaceae</taxon>
        <taxon>Estrella</taxon>
    </lineage>
</organism>
<dbReference type="InterPro" id="IPR001173">
    <property type="entry name" value="Glyco_trans_2-like"/>
</dbReference>
<evidence type="ECO:0000256" key="1">
    <source>
        <dbReference type="ARBA" id="ARBA00006739"/>
    </source>
</evidence>
<dbReference type="InterPro" id="IPR029044">
    <property type="entry name" value="Nucleotide-diphossugar_trans"/>
</dbReference>
<sequence>MRSTVILITHNAKHHLPQCLPKILSSTIKPRVLLVNSSSTDGTVEEAMRYGVETFVIPRIEFNHGATRELARKRAGGDIAIFMTPDAYLASTDALEKLIQPLIEGKAEASYARQLPHKNAQRIEAFQRSFNYPDESHIRSIADVKRFGIYTFFCSNSCAAYLNQALDQAGGFSPVLLGEDTLAVAKMLRLGMRIAYAADALVHHSHSHSIKQEFQRSFDTGLARASYATQLYCQGSDEELGKLYVKRLIGTLSKENPASLPYALLHTMAKAAGYYIGKKSLNATPSFLKLLSSQDFFWNSIYSECLKSSCDTSGF</sequence>
<dbReference type="SUPFAM" id="SSF53448">
    <property type="entry name" value="Nucleotide-diphospho-sugar transferases"/>
    <property type="match status" value="1"/>
</dbReference>
<dbReference type="EMBL" id="CWGJ01000001">
    <property type="protein sequence ID" value="CRX37474.1"/>
    <property type="molecule type" value="Genomic_DNA"/>
</dbReference>
<dbReference type="AlphaFoldDB" id="A0A0H5DPQ6"/>